<keyword evidence="1" id="KW-0812">Transmembrane</keyword>
<name>A0ABW7ZFS2_9ACTN</name>
<dbReference type="Proteomes" id="UP001612812">
    <property type="component" value="Unassembled WGS sequence"/>
</dbReference>
<gene>
    <name evidence="2" type="ORF">ACIBP4_03590</name>
</gene>
<reference evidence="2 3" key="1">
    <citation type="submission" date="2024-10" db="EMBL/GenBank/DDBJ databases">
        <title>The Natural Products Discovery Center: Release of the First 8490 Sequenced Strains for Exploring Actinobacteria Biosynthetic Diversity.</title>
        <authorList>
            <person name="Kalkreuter E."/>
            <person name="Kautsar S.A."/>
            <person name="Yang D."/>
            <person name="Bader C.D."/>
            <person name="Teijaro C.N."/>
            <person name="Fluegel L."/>
            <person name="Davis C.M."/>
            <person name="Simpson J.R."/>
            <person name="Lauterbach L."/>
            <person name="Steele A.D."/>
            <person name="Gui C."/>
            <person name="Meng S."/>
            <person name="Li G."/>
            <person name="Viehrig K."/>
            <person name="Ye F."/>
            <person name="Su P."/>
            <person name="Kiefer A.F."/>
            <person name="Nichols A."/>
            <person name="Cepeda A.J."/>
            <person name="Yan W."/>
            <person name="Fan B."/>
            <person name="Jiang Y."/>
            <person name="Adhikari A."/>
            <person name="Zheng C.-J."/>
            <person name="Schuster L."/>
            <person name="Cowan T.M."/>
            <person name="Smanski M.J."/>
            <person name="Chevrette M.G."/>
            <person name="De Carvalho L.P.S."/>
            <person name="Shen B."/>
        </authorList>
    </citation>
    <scope>NUCLEOTIDE SEQUENCE [LARGE SCALE GENOMIC DNA]</scope>
    <source>
        <strain evidence="2 3">NPDC049845</strain>
    </source>
</reference>
<organism evidence="2 3">
    <name type="scientific">Micromonospora maritima</name>
    <dbReference type="NCBI Taxonomy" id="986711"/>
    <lineage>
        <taxon>Bacteria</taxon>
        <taxon>Bacillati</taxon>
        <taxon>Actinomycetota</taxon>
        <taxon>Actinomycetes</taxon>
        <taxon>Micromonosporales</taxon>
        <taxon>Micromonosporaceae</taxon>
        <taxon>Micromonospora</taxon>
    </lineage>
</organism>
<keyword evidence="1" id="KW-1133">Transmembrane helix</keyword>
<evidence type="ECO:0000313" key="2">
    <source>
        <dbReference type="EMBL" id="MFI7261378.1"/>
    </source>
</evidence>
<sequence length="217" mass="23187">MSPATAELRLRRPLLRVLGTLRPVNSGHRMRPATLLAFLVLAAVAFVVLLVAAPLGPRGSAMPYVLAFVVAAAIALPYPVLTVAGSTWYAYGAGHPMLSVADGEVRGRLRGVWADELAAADRTDPSWWDLRLPTGALAGVRVERDRPGSPILVLDLPAEAAAALLADEDTRKLAEHWRDRVGSPAAWQVGIYAGRLRRERQLRTLLAALAVQGGAPS</sequence>
<feature type="transmembrane region" description="Helical" evidence="1">
    <location>
        <begin position="61"/>
        <end position="81"/>
    </location>
</feature>
<keyword evidence="3" id="KW-1185">Reference proteome</keyword>
<comment type="caution">
    <text evidence="2">The sequence shown here is derived from an EMBL/GenBank/DDBJ whole genome shotgun (WGS) entry which is preliminary data.</text>
</comment>
<feature type="transmembrane region" description="Helical" evidence="1">
    <location>
        <begin position="35"/>
        <end position="55"/>
    </location>
</feature>
<dbReference type="RefSeq" id="WP_396768458.1">
    <property type="nucleotide sequence ID" value="NZ_JBITLA010000002.1"/>
</dbReference>
<evidence type="ECO:0000313" key="3">
    <source>
        <dbReference type="Proteomes" id="UP001612812"/>
    </source>
</evidence>
<keyword evidence="1" id="KW-0472">Membrane</keyword>
<proteinExistence type="predicted"/>
<dbReference type="EMBL" id="JBITLE010000001">
    <property type="protein sequence ID" value="MFI7261378.1"/>
    <property type="molecule type" value="Genomic_DNA"/>
</dbReference>
<protein>
    <submittedName>
        <fullName evidence="2">Uncharacterized protein</fullName>
    </submittedName>
</protein>
<accession>A0ABW7ZFS2</accession>
<evidence type="ECO:0000256" key="1">
    <source>
        <dbReference type="SAM" id="Phobius"/>
    </source>
</evidence>